<keyword evidence="1" id="KW-1185">Reference proteome</keyword>
<name>A0A0M3ISZ6_ASCLU</name>
<proteinExistence type="predicted"/>
<accession>A0A0M3ISZ6</accession>
<dbReference type="Proteomes" id="UP000036681">
    <property type="component" value="Unplaced"/>
</dbReference>
<reference evidence="2" key="1">
    <citation type="submission" date="2017-02" db="UniProtKB">
        <authorList>
            <consortium name="WormBaseParasite"/>
        </authorList>
    </citation>
    <scope>IDENTIFICATION</scope>
</reference>
<dbReference type="WBParaSite" id="ALUE_0002187401-mRNA-1">
    <property type="protein sequence ID" value="ALUE_0002187401-mRNA-1"/>
    <property type="gene ID" value="ALUE_0002187401"/>
</dbReference>
<protein>
    <submittedName>
        <fullName evidence="2">Ribosomal protein S15</fullName>
    </submittedName>
</protein>
<organism evidence="1 2">
    <name type="scientific">Ascaris lumbricoides</name>
    <name type="common">Giant roundworm</name>
    <dbReference type="NCBI Taxonomy" id="6252"/>
    <lineage>
        <taxon>Eukaryota</taxon>
        <taxon>Metazoa</taxon>
        <taxon>Ecdysozoa</taxon>
        <taxon>Nematoda</taxon>
        <taxon>Chromadorea</taxon>
        <taxon>Rhabditida</taxon>
        <taxon>Spirurina</taxon>
        <taxon>Ascaridomorpha</taxon>
        <taxon>Ascaridoidea</taxon>
        <taxon>Ascarididae</taxon>
        <taxon>Ascaris</taxon>
    </lineage>
</organism>
<evidence type="ECO:0000313" key="1">
    <source>
        <dbReference type="Proteomes" id="UP000036681"/>
    </source>
</evidence>
<sequence length="41" mass="4795">MIVKKVNNHKICQPNMKKIILGIKKSLISIKKPDKHNKRTQ</sequence>
<dbReference type="AlphaFoldDB" id="A0A0M3ISZ6"/>
<evidence type="ECO:0000313" key="2">
    <source>
        <dbReference type="WBParaSite" id="ALUE_0002187401-mRNA-1"/>
    </source>
</evidence>